<evidence type="ECO:0008006" key="14">
    <source>
        <dbReference type="Google" id="ProtNLM"/>
    </source>
</evidence>
<evidence type="ECO:0000256" key="7">
    <source>
        <dbReference type="ARBA" id="ARBA00022840"/>
    </source>
</evidence>
<feature type="binding site" evidence="8">
    <location>
        <position position="266"/>
    </location>
    <ligand>
        <name>ATP</name>
        <dbReference type="ChEBI" id="CHEBI:30616"/>
    </ligand>
</feature>
<dbReference type="SMART" id="SM00220">
    <property type="entry name" value="S_TKc"/>
    <property type="match status" value="1"/>
</dbReference>
<dbReference type="InterPro" id="IPR045270">
    <property type="entry name" value="STKc_AGC"/>
</dbReference>
<dbReference type="Gene3D" id="1.10.510.10">
    <property type="entry name" value="Transferase(Phosphotransferase) domain 1"/>
    <property type="match status" value="1"/>
</dbReference>
<dbReference type="SUPFAM" id="SSF64268">
    <property type="entry name" value="PX domain"/>
    <property type="match status" value="1"/>
</dbReference>
<evidence type="ECO:0000256" key="6">
    <source>
        <dbReference type="ARBA" id="ARBA00022777"/>
    </source>
</evidence>
<evidence type="ECO:0000256" key="9">
    <source>
        <dbReference type="SAM" id="MobiDB-lite"/>
    </source>
</evidence>
<keyword evidence="4" id="KW-0808">Transferase</keyword>
<keyword evidence="3" id="KW-0597">Phosphoprotein</keyword>
<dbReference type="SUPFAM" id="SSF56112">
    <property type="entry name" value="Protein kinase-like (PK-like)"/>
    <property type="match status" value="1"/>
</dbReference>
<evidence type="ECO:0000259" key="11">
    <source>
        <dbReference type="PROSITE" id="PS51285"/>
    </source>
</evidence>
<accession>A0A8H7T079</accession>
<evidence type="ECO:0000256" key="2">
    <source>
        <dbReference type="ARBA" id="ARBA00022527"/>
    </source>
</evidence>
<dbReference type="PROSITE" id="PS50011">
    <property type="entry name" value="PROTEIN_KINASE_DOM"/>
    <property type="match status" value="1"/>
</dbReference>
<keyword evidence="6" id="KW-0418">Kinase</keyword>
<feature type="region of interest" description="Disordered" evidence="9">
    <location>
        <begin position="689"/>
        <end position="719"/>
    </location>
</feature>
<protein>
    <recommendedName>
        <fullName evidence="14">Kinase-like protein</fullName>
    </recommendedName>
</protein>
<dbReference type="CDD" id="cd05123">
    <property type="entry name" value="STKc_AGC"/>
    <property type="match status" value="1"/>
</dbReference>
<feature type="domain" description="Protein kinase" evidence="10">
    <location>
        <begin position="237"/>
        <end position="497"/>
    </location>
</feature>
<dbReference type="AlphaFoldDB" id="A0A8H7T079"/>
<keyword evidence="2" id="KW-0723">Serine/threonine-protein kinase</keyword>
<evidence type="ECO:0000313" key="13">
    <source>
        <dbReference type="Proteomes" id="UP000613177"/>
    </source>
</evidence>
<dbReference type="Pfam" id="PF00433">
    <property type="entry name" value="Pkinase_C"/>
    <property type="match status" value="1"/>
</dbReference>
<dbReference type="Pfam" id="PF00069">
    <property type="entry name" value="Pkinase"/>
    <property type="match status" value="1"/>
</dbReference>
<dbReference type="Gene3D" id="3.30.1520.10">
    <property type="entry name" value="Phox-like domain"/>
    <property type="match status" value="1"/>
</dbReference>
<evidence type="ECO:0000256" key="8">
    <source>
        <dbReference type="PROSITE-ProRule" id="PRU10141"/>
    </source>
</evidence>
<dbReference type="GO" id="GO:0035091">
    <property type="term" value="F:phosphatidylinositol binding"/>
    <property type="evidence" value="ECO:0007669"/>
    <property type="project" value="InterPro"/>
</dbReference>
<evidence type="ECO:0000259" key="10">
    <source>
        <dbReference type="PROSITE" id="PS50011"/>
    </source>
</evidence>
<dbReference type="EMBL" id="JAEPRE010000004">
    <property type="protein sequence ID" value="KAG2237663.1"/>
    <property type="molecule type" value="Genomic_DNA"/>
</dbReference>
<dbReference type="Gene3D" id="3.30.200.20">
    <property type="entry name" value="Phosphorylase Kinase, domain 1"/>
    <property type="match status" value="1"/>
</dbReference>
<dbReference type="PANTHER" id="PTHR24351">
    <property type="entry name" value="RIBOSOMAL PROTEIN S6 KINASE"/>
    <property type="match status" value="1"/>
</dbReference>
<dbReference type="FunFam" id="1.10.510.10:FF:000465">
    <property type="entry name" value="Non-specific serine/threonine protein kinase"/>
    <property type="match status" value="1"/>
</dbReference>
<comment type="similarity">
    <text evidence="1">Belongs to the protein kinase superfamily. AGC Ser/Thr protein kinase family.</text>
</comment>
<keyword evidence="5 8" id="KW-0547">Nucleotide-binding</keyword>
<dbReference type="InterPro" id="IPR000961">
    <property type="entry name" value="AGC-kinase_C"/>
</dbReference>
<dbReference type="GO" id="GO:0005524">
    <property type="term" value="F:ATP binding"/>
    <property type="evidence" value="ECO:0007669"/>
    <property type="project" value="UniProtKB-UniRule"/>
</dbReference>
<dbReference type="PROSITE" id="PS51285">
    <property type="entry name" value="AGC_KINASE_CTER"/>
    <property type="match status" value="1"/>
</dbReference>
<dbReference type="InterPro" id="IPR017892">
    <property type="entry name" value="Pkinase_C"/>
</dbReference>
<evidence type="ECO:0000313" key="12">
    <source>
        <dbReference type="EMBL" id="KAG2237663.1"/>
    </source>
</evidence>
<keyword evidence="13" id="KW-1185">Reference proteome</keyword>
<feature type="compositionally biased region" description="Basic and acidic residues" evidence="9">
    <location>
        <begin position="698"/>
        <end position="713"/>
    </location>
</feature>
<dbReference type="InterPro" id="IPR017441">
    <property type="entry name" value="Protein_kinase_ATP_BS"/>
</dbReference>
<comment type="caution">
    <text evidence="12">The sequence shown here is derived from an EMBL/GenBank/DDBJ whole genome shotgun (WGS) entry which is preliminary data.</text>
</comment>
<feature type="domain" description="AGC-kinase C-terminal" evidence="11">
    <location>
        <begin position="499"/>
        <end position="580"/>
    </location>
</feature>
<keyword evidence="7 8" id="KW-0067">ATP-binding</keyword>
<evidence type="ECO:0000256" key="5">
    <source>
        <dbReference type="ARBA" id="ARBA00022741"/>
    </source>
</evidence>
<dbReference type="GO" id="GO:0004674">
    <property type="term" value="F:protein serine/threonine kinase activity"/>
    <property type="evidence" value="ECO:0007669"/>
    <property type="project" value="UniProtKB-KW"/>
</dbReference>
<proteinExistence type="inferred from homology"/>
<dbReference type="InterPro" id="IPR000719">
    <property type="entry name" value="Prot_kinase_dom"/>
</dbReference>
<gene>
    <name evidence="12" type="ORF">INT48_004566</name>
</gene>
<sequence length="745" mass="85706">MPVATTTSNPSWSNSDPADTRIAVIETSFVVSNRPCTMFHLILEDKTNHYSLVRFMNDFTELDKLLHKHFPKQRIPLPKLTDAFSTKKRSLFSIKKRKSNAKLLENYLYQCINNRIGHSSLFRDFLSAQRDEDKVISKSSVHKLVVQHVTRTNSHEQPVHVTPAYNTHSCQHDRFSPLSSPPSSFSDHSSAVSLHNSIADFPDYGYHSNLTSQDIVCSSMSEQEDEKCSSPSAIHDFQLIKVLGKGATGKVILVRHQTSQKLYALKSMTKAWHITEREVSHIRTERDILATIAEIHHPFLVRLHQAFQDHQNLYLVLDYHAGADLSTLLQRCHSIPETICRIYAAEIIMGLQELHRHSILYRDLKPENVLVAADGHLVLTDFGLSKMFDHSDTYYHRTTTFCGTPDYMAPEIILQEEEYSYAADYWSFGTMLYEMLTGITPFAAETHDQMYQRVLFDDLIFPNNFDPDAADLITGFLRRDPFTRLSDVYNVRTHPYFTRHLNWKDVHAKRVQPSYIPARQFETDLCNFDPDFLNMSLAVDEEDSSLYRQRWHPGIRPAGLNKNAFRGYSYIQDDTRHITYQSEMSFSTEEYISDDEDDEYYRITEQAMIDSFIHHLPVPSITPNSQVSQAGLKRSLRPTVAPSTAMDSSTFNYNQDIGTPMDLDHPTTYDTNDAAHDLIDQLFDDMQVPSFARGPSTSKKDLKRPLSVDRSNRLEPVPFNYNQNIRNSKIMNSTVKDDDLSTWRS</sequence>
<evidence type="ECO:0000256" key="1">
    <source>
        <dbReference type="ARBA" id="ARBA00009903"/>
    </source>
</evidence>
<dbReference type="SMART" id="SM00133">
    <property type="entry name" value="S_TK_X"/>
    <property type="match status" value="1"/>
</dbReference>
<dbReference type="InterPro" id="IPR008271">
    <property type="entry name" value="Ser/Thr_kinase_AS"/>
</dbReference>
<name>A0A8H7T079_9FUNG</name>
<dbReference type="PROSITE" id="PS00108">
    <property type="entry name" value="PROTEIN_KINASE_ST"/>
    <property type="match status" value="1"/>
</dbReference>
<dbReference type="InterPro" id="IPR036871">
    <property type="entry name" value="PX_dom_sf"/>
</dbReference>
<dbReference type="Proteomes" id="UP000613177">
    <property type="component" value="Unassembled WGS sequence"/>
</dbReference>
<dbReference type="InterPro" id="IPR011009">
    <property type="entry name" value="Kinase-like_dom_sf"/>
</dbReference>
<evidence type="ECO:0000256" key="3">
    <source>
        <dbReference type="ARBA" id="ARBA00022553"/>
    </source>
</evidence>
<dbReference type="PROSITE" id="PS00107">
    <property type="entry name" value="PROTEIN_KINASE_ATP"/>
    <property type="match status" value="1"/>
</dbReference>
<reference evidence="12" key="1">
    <citation type="submission" date="2021-01" db="EMBL/GenBank/DDBJ databases">
        <title>Metabolic potential, ecology and presence of endohyphal bacteria is reflected in genomic diversity of Mucoromycotina.</title>
        <authorList>
            <person name="Muszewska A."/>
            <person name="Okrasinska A."/>
            <person name="Steczkiewicz K."/>
            <person name="Drgas O."/>
            <person name="Orlowska M."/>
            <person name="Perlinska-Lenart U."/>
            <person name="Aleksandrzak-Piekarczyk T."/>
            <person name="Szatraj K."/>
            <person name="Zielenkiewicz U."/>
            <person name="Pilsyk S."/>
            <person name="Malc E."/>
            <person name="Mieczkowski P."/>
            <person name="Kruszewska J.S."/>
            <person name="Biernat P."/>
            <person name="Pawlowska J."/>
        </authorList>
    </citation>
    <scope>NUCLEOTIDE SEQUENCE</scope>
    <source>
        <strain evidence="12">WA0000018081</strain>
    </source>
</reference>
<evidence type="ECO:0000256" key="4">
    <source>
        <dbReference type="ARBA" id="ARBA00022679"/>
    </source>
</evidence>
<organism evidence="12 13">
    <name type="scientific">Thamnidium elegans</name>
    <dbReference type="NCBI Taxonomy" id="101142"/>
    <lineage>
        <taxon>Eukaryota</taxon>
        <taxon>Fungi</taxon>
        <taxon>Fungi incertae sedis</taxon>
        <taxon>Mucoromycota</taxon>
        <taxon>Mucoromycotina</taxon>
        <taxon>Mucoromycetes</taxon>
        <taxon>Mucorales</taxon>
        <taxon>Mucorineae</taxon>
        <taxon>Mucoraceae</taxon>
        <taxon>Thamnidium</taxon>
    </lineage>
</organism>